<sequence length="346" mass="37736">MASQWRQDAPANLVELAIGKCLIAEMDDSRWTEIGLLTGTKEQIYKHPRLLRSLRFNDEDYDGHVYDMVPTLLGAEETWGARAPSQELQTRFPRLGMVADFIDLPAWLALNEPDLYSRLFVDDNVEATLPDGTVLSEAEFAAVRLNVAEMRRQVERIRRDYATDPEAAIGQAKELIESTCKTILGITGDSDEKHDLPALVKQTLLHLGLDPSQVGAGPDERAAKRLLGGVASILNGAGELRNARGTGHGRSGSDLVDPSLARMAVGVVLPTVVYLIESWEAQAGAPSISPQELGVRRPAVADVGGTLRHETFGEGQILELATTRHGTVVTVDFGPRIGRRRILLHG</sequence>
<accession>E8N9G5</accession>
<proteinExistence type="predicted"/>
<name>E8N9G5_MICTS</name>
<protein>
    <recommendedName>
        <fullName evidence="5">Abortive infection protein-like C-terminal domain-containing protein</fullName>
    </recommendedName>
</protein>
<dbReference type="InterPro" id="IPR040508">
    <property type="entry name" value="AbiJ_NTD5"/>
</dbReference>
<dbReference type="eggNOG" id="ENOG502Z9XS">
    <property type="taxonomic scope" value="Bacteria"/>
</dbReference>
<dbReference type="HOGENOM" id="CLU_801255_0_0_11"/>
<dbReference type="EMBL" id="AP012052">
    <property type="protein sequence ID" value="BAJ73212.1"/>
    <property type="molecule type" value="Genomic_DNA"/>
</dbReference>
<evidence type="ECO:0000313" key="3">
    <source>
        <dbReference type="EMBL" id="BAJ73212.1"/>
    </source>
</evidence>
<dbReference type="InterPro" id="IPR026001">
    <property type="entry name" value="Abi-like_C"/>
</dbReference>
<feature type="domain" description="Abortive infection protein-like C-terminal" evidence="1">
    <location>
        <begin position="197"/>
        <end position="276"/>
    </location>
</feature>
<evidence type="ECO:0000259" key="1">
    <source>
        <dbReference type="Pfam" id="PF14355"/>
    </source>
</evidence>
<evidence type="ECO:0008006" key="5">
    <source>
        <dbReference type="Google" id="ProtNLM"/>
    </source>
</evidence>
<dbReference type="Pfam" id="PF18865">
    <property type="entry name" value="AbiJ_NTD5"/>
    <property type="match status" value="1"/>
</dbReference>
<evidence type="ECO:0000313" key="4">
    <source>
        <dbReference type="Proteomes" id="UP000008975"/>
    </source>
</evidence>
<dbReference type="Pfam" id="PF14355">
    <property type="entry name" value="Abi_C"/>
    <property type="match status" value="1"/>
</dbReference>
<dbReference type="KEGG" id="mts:MTES_0248"/>
<dbReference type="Proteomes" id="UP000008975">
    <property type="component" value="Chromosome"/>
</dbReference>
<dbReference type="AlphaFoldDB" id="E8N9G5"/>
<feature type="domain" description="AbiJ N-terminal" evidence="2">
    <location>
        <begin position="16"/>
        <end position="73"/>
    </location>
</feature>
<evidence type="ECO:0000259" key="2">
    <source>
        <dbReference type="Pfam" id="PF18865"/>
    </source>
</evidence>
<gene>
    <name evidence="3" type="ordered locus">MTES_0248</name>
</gene>
<reference key="2">
    <citation type="submission" date="2011-02" db="EMBL/GenBank/DDBJ databases">
        <title>Genome sequence of Microbacterium testaceum StLB037.</title>
        <authorList>
            <person name="Morohoshi T."/>
            <person name="Wang W.Z."/>
            <person name="Someya N."/>
            <person name="Ikeda T."/>
        </authorList>
    </citation>
    <scope>NUCLEOTIDE SEQUENCE</scope>
    <source>
        <strain>StLB037</strain>
    </source>
</reference>
<dbReference type="OrthoDB" id="4854325at2"/>
<dbReference type="STRING" id="979556.MTES_0248"/>
<reference evidence="3 4" key="1">
    <citation type="journal article" date="2011" name="J. Bacteriol.">
        <title>Genome sequence of Microbacterium testaceum StLB037, an N-acylhomoserine lactone-degrading bacterium isolated from potato leaves.</title>
        <authorList>
            <person name="Morohoshi T."/>
            <person name="Wang W.-Z."/>
            <person name="Someya N."/>
            <person name="Ikeda T."/>
        </authorList>
    </citation>
    <scope>NUCLEOTIDE SEQUENCE [LARGE SCALE GENOMIC DNA]</scope>
    <source>
        <strain evidence="3 4">StLB037</strain>
    </source>
</reference>
<organism evidence="3 4">
    <name type="scientific">Microbacterium testaceum (strain StLB037)</name>
    <dbReference type="NCBI Taxonomy" id="979556"/>
    <lineage>
        <taxon>Bacteria</taxon>
        <taxon>Bacillati</taxon>
        <taxon>Actinomycetota</taxon>
        <taxon>Actinomycetes</taxon>
        <taxon>Micrococcales</taxon>
        <taxon>Microbacteriaceae</taxon>
        <taxon>Microbacterium</taxon>
    </lineage>
</organism>
<dbReference type="RefSeq" id="WP_013583339.1">
    <property type="nucleotide sequence ID" value="NC_015125.1"/>
</dbReference>